<accession>A0ABQ6S447</accession>
<evidence type="ECO:0000313" key="5">
    <source>
        <dbReference type="EMBL" id="KAA3159632.1"/>
    </source>
</evidence>
<dbReference type="PANTHER" id="PTHR40661">
    <property type="match status" value="1"/>
</dbReference>
<evidence type="ECO:0000256" key="1">
    <source>
        <dbReference type="ARBA" id="ARBA00023015"/>
    </source>
</evidence>
<organism evidence="5 6">
    <name type="scientific">Alistipes finegoldii</name>
    <dbReference type="NCBI Taxonomy" id="214856"/>
    <lineage>
        <taxon>Bacteria</taxon>
        <taxon>Pseudomonadati</taxon>
        <taxon>Bacteroidota</taxon>
        <taxon>Bacteroidia</taxon>
        <taxon>Bacteroidales</taxon>
        <taxon>Rikenellaceae</taxon>
        <taxon>Alistipes</taxon>
    </lineage>
</organism>
<dbReference type="EMBL" id="VVND01000007">
    <property type="protein sequence ID" value="KAA3159632.1"/>
    <property type="molecule type" value="Genomic_DNA"/>
</dbReference>
<dbReference type="RefSeq" id="WP_130062840.1">
    <property type="nucleotide sequence ID" value="NZ_DBEZZK010000023.1"/>
</dbReference>
<keyword evidence="1" id="KW-0805">Transcription regulation</keyword>
<proteinExistence type="predicted"/>
<feature type="domain" description="Peptidase S24/S26A/S26B/S26C" evidence="4">
    <location>
        <begin position="102"/>
        <end position="223"/>
    </location>
</feature>
<dbReference type="InterPro" id="IPR010982">
    <property type="entry name" value="Lambda_DNA-bd_dom_sf"/>
</dbReference>
<dbReference type="CDD" id="cd06529">
    <property type="entry name" value="S24_LexA-like"/>
    <property type="match status" value="1"/>
</dbReference>
<comment type="caution">
    <text evidence="5">The sequence shown here is derived from an EMBL/GenBank/DDBJ whole genome shotgun (WGS) entry which is preliminary data.</text>
</comment>
<keyword evidence="3" id="KW-0804">Transcription</keyword>
<dbReference type="Proteomes" id="UP000324870">
    <property type="component" value="Unassembled WGS sequence"/>
</dbReference>
<gene>
    <name evidence="5" type="ORF">F2A26_06220</name>
</gene>
<protein>
    <submittedName>
        <fullName evidence="5">Helix-turn-helix transcriptional regulator</fullName>
    </submittedName>
</protein>
<dbReference type="Gene3D" id="2.10.109.10">
    <property type="entry name" value="Umud Fragment, subunit A"/>
    <property type="match status" value="1"/>
</dbReference>
<dbReference type="InterPro" id="IPR036286">
    <property type="entry name" value="LexA/Signal_pep-like_sf"/>
</dbReference>
<reference evidence="5 6" key="1">
    <citation type="journal article" date="2019" name="Nat. Med.">
        <title>A library of human gut bacterial isolates paired with longitudinal multiomics data enables mechanistic microbiome research.</title>
        <authorList>
            <person name="Poyet M."/>
            <person name="Groussin M."/>
            <person name="Gibbons S.M."/>
            <person name="Avila-Pacheco J."/>
            <person name="Jiang X."/>
            <person name="Kearney S.M."/>
            <person name="Perrotta A.R."/>
            <person name="Berdy B."/>
            <person name="Zhao S."/>
            <person name="Lieberman T.D."/>
            <person name="Swanson P.K."/>
            <person name="Smith M."/>
            <person name="Roesemann S."/>
            <person name="Alexander J.E."/>
            <person name="Rich S.A."/>
            <person name="Livny J."/>
            <person name="Vlamakis H."/>
            <person name="Clish C."/>
            <person name="Bullock K."/>
            <person name="Deik A."/>
            <person name="Scott J."/>
            <person name="Pierce K.A."/>
            <person name="Xavier R.J."/>
            <person name="Alm E.J."/>
        </authorList>
    </citation>
    <scope>NUCLEOTIDE SEQUENCE [LARGE SCALE GENOMIC DNA]</scope>
    <source>
        <strain evidence="5 6">BIOML-A1</strain>
    </source>
</reference>
<evidence type="ECO:0000313" key="6">
    <source>
        <dbReference type="Proteomes" id="UP000324870"/>
    </source>
</evidence>
<dbReference type="PANTHER" id="PTHR40661:SF1">
    <property type="entry name" value="HTH CRO_C1-TYPE DOMAIN-CONTAINING PROTEIN"/>
    <property type="match status" value="1"/>
</dbReference>
<evidence type="ECO:0000256" key="2">
    <source>
        <dbReference type="ARBA" id="ARBA00023125"/>
    </source>
</evidence>
<keyword evidence="2" id="KW-0238">DNA-binding</keyword>
<keyword evidence="6" id="KW-1185">Reference proteome</keyword>
<dbReference type="InterPro" id="IPR015927">
    <property type="entry name" value="Peptidase_S24_S26A/B/C"/>
</dbReference>
<dbReference type="Gene3D" id="1.10.260.40">
    <property type="entry name" value="lambda repressor-like DNA-binding domains"/>
    <property type="match status" value="1"/>
</dbReference>
<dbReference type="Pfam" id="PF00717">
    <property type="entry name" value="Peptidase_S24"/>
    <property type="match status" value="1"/>
</dbReference>
<evidence type="ECO:0000256" key="3">
    <source>
        <dbReference type="ARBA" id="ARBA00023163"/>
    </source>
</evidence>
<name>A0ABQ6S447_9BACT</name>
<dbReference type="SUPFAM" id="SSF51306">
    <property type="entry name" value="LexA/Signal peptidase"/>
    <property type="match status" value="1"/>
</dbReference>
<sequence length="235" mass="26123">MNINARFEEIINSLYKGNKRAFAQSVGISATVVENVVGTRKGKPSYDVLEKVCANANISAEWLLTGKGEMQRAEDRQLAIPAIKEQFSLRTDRTIGMQSVPLYELDATAGLVALFDGTTRQVPVSHLQIPDLPPCDGALYVRGDSMYPLLKSGDIVLYKEIPYTASSILWGEMYLLSFTLDGENYITIKYIQRADDDRFVRLVSHNPHHSPKEIPADSIRALALVKASVRFNTMG</sequence>
<evidence type="ECO:0000259" key="4">
    <source>
        <dbReference type="Pfam" id="PF00717"/>
    </source>
</evidence>
<dbReference type="InterPro" id="IPR039418">
    <property type="entry name" value="LexA-like"/>
</dbReference>